<dbReference type="Proteomes" id="UP001387100">
    <property type="component" value="Unassembled WGS sequence"/>
</dbReference>
<feature type="compositionally biased region" description="Basic and acidic residues" evidence="2">
    <location>
        <begin position="412"/>
        <end position="421"/>
    </location>
</feature>
<gene>
    <name evidence="3" type="ORF">WDZ17_00215</name>
</gene>
<dbReference type="InterPro" id="IPR043129">
    <property type="entry name" value="ATPase_NBD"/>
</dbReference>
<comment type="caution">
    <text evidence="3">The sequence shown here is derived from an EMBL/GenBank/DDBJ whole genome shotgun (WGS) entry which is preliminary data.</text>
</comment>
<sequence>MADRPQRPRASPRTVHEEQVLGHLRRSGRASRADLGLALGLSRSTVSGITAELVARGSVVPLRRSQAADGDGPQRVGRRPQMLALNPRAGLFAGVDLRYTRTSAVVVDAAHDVVASTSRACPSATSWDERLRHAAALVDELLRAGGTGCAARELRGLGVGLTGTAVSVPRVVTGSREALEHRFAVPVRLGNNARLAGLAEVVWGAARGTDDVLYVRFSTGVGGAVVLDGRMRAGTTDSAGEIGHVCLDPHGPPCRCGGRGCLESFTSLPRLLAAAGQPHLPALLDASDRGDVRAARVVADAGARIGLALAGAVTVLDVPRVVIGGELLELGEHLLDPVRKELARHLRAPSLAAVEVGAVALLLHDPAISLLATSRPKTLDRPTAGSSDPLSRGAPSTESPREEPGFALGARETADTRRPGS</sequence>
<evidence type="ECO:0000313" key="4">
    <source>
        <dbReference type="Proteomes" id="UP001387100"/>
    </source>
</evidence>
<dbReference type="SUPFAM" id="SSF46785">
    <property type="entry name" value="Winged helix' DNA-binding domain"/>
    <property type="match status" value="1"/>
</dbReference>
<evidence type="ECO:0000256" key="1">
    <source>
        <dbReference type="ARBA" id="ARBA00006479"/>
    </source>
</evidence>
<proteinExistence type="inferred from homology"/>
<feature type="region of interest" description="Disordered" evidence="2">
    <location>
        <begin position="1"/>
        <end position="27"/>
    </location>
</feature>
<dbReference type="InterPro" id="IPR036388">
    <property type="entry name" value="WH-like_DNA-bd_sf"/>
</dbReference>
<dbReference type="EMBL" id="JBBIAA010000001">
    <property type="protein sequence ID" value="MEJ5943715.1"/>
    <property type="molecule type" value="Genomic_DNA"/>
</dbReference>
<feature type="region of interest" description="Disordered" evidence="2">
    <location>
        <begin position="377"/>
        <end position="421"/>
    </location>
</feature>
<dbReference type="PANTHER" id="PTHR18964">
    <property type="entry name" value="ROK (REPRESSOR, ORF, KINASE) FAMILY"/>
    <property type="match status" value="1"/>
</dbReference>
<evidence type="ECO:0000313" key="3">
    <source>
        <dbReference type="EMBL" id="MEJ5943715.1"/>
    </source>
</evidence>
<dbReference type="InterPro" id="IPR000600">
    <property type="entry name" value="ROK"/>
</dbReference>
<protein>
    <submittedName>
        <fullName evidence="3">ROK family transcriptional regulator</fullName>
    </submittedName>
</protein>
<feature type="compositionally biased region" description="Polar residues" evidence="2">
    <location>
        <begin position="384"/>
        <end position="398"/>
    </location>
</feature>
<evidence type="ECO:0000256" key="2">
    <source>
        <dbReference type="SAM" id="MobiDB-lite"/>
    </source>
</evidence>
<accession>A0ABU8RF91</accession>
<dbReference type="PANTHER" id="PTHR18964:SF149">
    <property type="entry name" value="BIFUNCTIONAL UDP-N-ACETYLGLUCOSAMINE 2-EPIMERASE_N-ACETYLMANNOSAMINE KINASE"/>
    <property type="match status" value="1"/>
</dbReference>
<dbReference type="RefSeq" id="WP_339573107.1">
    <property type="nucleotide sequence ID" value="NZ_JBBIAA010000001.1"/>
</dbReference>
<dbReference type="SUPFAM" id="SSF53067">
    <property type="entry name" value="Actin-like ATPase domain"/>
    <property type="match status" value="1"/>
</dbReference>
<keyword evidence="4" id="KW-1185">Reference proteome</keyword>
<dbReference type="InterPro" id="IPR036390">
    <property type="entry name" value="WH_DNA-bd_sf"/>
</dbReference>
<reference evidence="3 4" key="1">
    <citation type="journal article" date="2017" name="Int. J. Syst. Evol. Microbiol.">
        <title>Pseudokineococcus basanitobsidens sp. nov., isolated from volcanic rock.</title>
        <authorList>
            <person name="Lee D.W."/>
            <person name="Park M.Y."/>
            <person name="Kim J.J."/>
            <person name="Kim B.S."/>
        </authorList>
    </citation>
    <scope>NUCLEOTIDE SEQUENCE [LARGE SCALE GENOMIC DNA]</scope>
    <source>
        <strain evidence="3 4">DSM 103726</strain>
    </source>
</reference>
<dbReference type="Gene3D" id="3.30.420.40">
    <property type="match status" value="2"/>
</dbReference>
<name>A0ABU8RF91_9ACTN</name>
<organism evidence="3 4">
    <name type="scientific">Pseudokineococcus basanitobsidens</name>
    <dbReference type="NCBI Taxonomy" id="1926649"/>
    <lineage>
        <taxon>Bacteria</taxon>
        <taxon>Bacillati</taxon>
        <taxon>Actinomycetota</taxon>
        <taxon>Actinomycetes</taxon>
        <taxon>Kineosporiales</taxon>
        <taxon>Kineosporiaceae</taxon>
        <taxon>Pseudokineococcus</taxon>
    </lineage>
</organism>
<dbReference type="Gene3D" id="1.10.10.10">
    <property type="entry name" value="Winged helix-like DNA-binding domain superfamily/Winged helix DNA-binding domain"/>
    <property type="match status" value="1"/>
</dbReference>
<dbReference type="Pfam" id="PF00480">
    <property type="entry name" value="ROK"/>
    <property type="match status" value="1"/>
</dbReference>
<comment type="similarity">
    <text evidence="1">Belongs to the ROK (NagC/XylR) family.</text>
</comment>